<organism evidence="3 4">
    <name type="scientific">Streptomyces crystallinus</name>
    <dbReference type="NCBI Taxonomy" id="68191"/>
    <lineage>
        <taxon>Bacteria</taxon>
        <taxon>Bacillati</taxon>
        <taxon>Actinomycetota</taxon>
        <taxon>Actinomycetes</taxon>
        <taxon>Kitasatosporales</taxon>
        <taxon>Streptomycetaceae</taxon>
        <taxon>Streptomyces</taxon>
    </lineage>
</organism>
<feature type="region of interest" description="Disordered" evidence="1">
    <location>
        <begin position="295"/>
        <end position="322"/>
    </location>
</feature>
<name>A0ABN1EWE6_9ACTN</name>
<feature type="region of interest" description="Disordered" evidence="1">
    <location>
        <begin position="1"/>
        <end position="101"/>
    </location>
</feature>
<dbReference type="Proteomes" id="UP001500668">
    <property type="component" value="Unassembled WGS sequence"/>
</dbReference>
<sequence length="748" mass="76384">MAFNSPPRANPPSRTDTPPWGDVPPKAEAPAQGNLPPGGCPPRVSGGAGPLPGGSAPSVTGRPAPGRGPGPGRRPSAPPPRPSGSAGPGGAGTGPAPGPGFGALPPLHAALISVALPGLVVSAEHGQLTGHGLEGFYRHGRRLLARCQLKVAGREPIALQGRPISADRARFVAVVRTPADSGPDPEIAIERLRQAEGSERITLRSSSPRPLRLPVEIALGTDLADLGAVAAGRGGPELPGSVHDSGIRWTAPGAHAVVSAHPSPADALASAGVLRWDVELPPGGSYTIELTIRTDRPARPPGQAASHPLPQAEAEGDDPRVAPFLQSGLDDLRALLVRDPAHPADLYVAAGVPWRTGPAPAEALWAARMALPLSTRLAAATLRAVSRTQLAGGERDFGLIPGPLRDAGPHLPPSCTGVEATLAFPVVLAEARRWGLAESEVAELLPTAERCLRWLRACAGDDGYLGEPGPAAGLARAETQAHAHRAAVLGAELLRECGRPGAEECASWAAGLRERFREEFWVEDLAGGRPAAARTADGRRLPPLGAGAAHLLDTGLLGAGRLAPGLLDKVQTEQLARLLGGPAMDSGWGLRGLGAREPGYNPFGHRAGAVRVYDTAVAVSGLAAAGYEKEASALLRGLLDAAEAFGYRLPEMYAGEQRTADSAPLPHPAACRPAAVAAASAVQLLTALAGIRPDTPAGTVALCPVRSAPLGAVRLSGLSVAGEPFAVRVSRLGVGMVEQAAGRLQLGG</sequence>
<dbReference type="InterPro" id="IPR008928">
    <property type="entry name" value="6-hairpin_glycosidase_sf"/>
</dbReference>
<dbReference type="InterPro" id="IPR032856">
    <property type="entry name" value="GDE_N_bis"/>
</dbReference>
<evidence type="ECO:0000313" key="4">
    <source>
        <dbReference type="Proteomes" id="UP001500668"/>
    </source>
</evidence>
<evidence type="ECO:0000259" key="2">
    <source>
        <dbReference type="Pfam" id="PF14742"/>
    </source>
</evidence>
<accession>A0ABN1EWE6</accession>
<evidence type="ECO:0000313" key="3">
    <source>
        <dbReference type="EMBL" id="GAA0576275.1"/>
    </source>
</evidence>
<dbReference type="Gene3D" id="1.50.10.10">
    <property type="match status" value="1"/>
</dbReference>
<keyword evidence="4" id="KW-1185">Reference proteome</keyword>
<feature type="domain" description="Putative glycogen debranching enzyme N-terminal" evidence="2">
    <location>
        <begin position="120"/>
        <end position="290"/>
    </location>
</feature>
<protein>
    <recommendedName>
        <fullName evidence="2">Putative glycogen debranching enzyme N-terminal domain-containing protein</fullName>
    </recommendedName>
</protein>
<dbReference type="InterPro" id="IPR012341">
    <property type="entry name" value="6hp_glycosidase-like_sf"/>
</dbReference>
<dbReference type="SUPFAM" id="SSF48208">
    <property type="entry name" value="Six-hairpin glycosidases"/>
    <property type="match status" value="1"/>
</dbReference>
<gene>
    <name evidence="3" type="ORF">GCM10010394_00940</name>
</gene>
<dbReference type="Pfam" id="PF14742">
    <property type="entry name" value="GDE_N_bis"/>
    <property type="match status" value="1"/>
</dbReference>
<dbReference type="EMBL" id="BAAACA010000001">
    <property type="protein sequence ID" value="GAA0576275.1"/>
    <property type="molecule type" value="Genomic_DNA"/>
</dbReference>
<comment type="caution">
    <text evidence="3">The sequence shown here is derived from an EMBL/GenBank/DDBJ whole genome shotgun (WGS) entry which is preliminary data.</text>
</comment>
<feature type="compositionally biased region" description="Low complexity" evidence="1">
    <location>
        <begin position="53"/>
        <end position="65"/>
    </location>
</feature>
<feature type="compositionally biased region" description="Gly residues" evidence="1">
    <location>
        <begin position="86"/>
        <end position="101"/>
    </location>
</feature>
<proteinExistence type="predicted"/>
<evidence type="ECO:0000256" key="1">
    <source>
        <dbReference type="SAM" id="MobiDB-lite"/>
    </source>
</evidence>
<reference evidence="3 4" key="1">
    <citation type="journal article" date="2019" name="Int. J. Syst. Evol. Microbiol.">
        <title>The Global Catalogue of Microorganisms (GCM) 10K type strain sequencing project: providing services to taxonomists for standard genome sequencing and annotation.</title>
        <authorList>
            <consortium name="The Broad Institute Genomics Platform"/>
            <consortium name="The Broad Institute Genome Sequencing Center for Infectious Disease"/>
            <person name="Wu L."/>
            <person name="Ma J."/>
        </authorList>
    </citation>
    <scope>NUCLEOTIDE SEQUENCE [LARGE SCALE GENOMIC DNA]</scope>
    <source>
        <strain evidence="3 4">JCM 5067</strain>
    </source>
</reference>